<evidence type="ECO:0000313" key="3">
    <source>
        <dbReference type="Proteomes" id="UP001430679"/>
    </source>
</evidence>
<name>A0ABS8MD15_9FLAO</name>
<keyword evidence="3" id="KW-1185">Reference proteome</keyword>
<feature type="domain" description="DUF6314" evidence="1">
    <location>
        <begin position="12"/>
        <end position="152"/>
    </location>
</feature>
<gene>
    <name evidence="2" type="ORF">LNP81_10415</name>
</gene>
<comment type="caution">
    <text evidence="2">The sequence shown here is derived from an EMBL/GenBank/DDBJ whole genome shotgun (WGS) entry which is preliminary data.</text>
</comment>
<dbReference type="Pfam" id="PF19834">
    <property type="entry name" value="DUF6314"/>
    <property type="match status" value="1"/>
</dbReference>
<organism evidence="2 3">
    <name type="scientific">Flavobacterium piscisymbiosum</name>
    <dbReference type="NCBI Taxonomy" id="2893753"/>
    <lineage>
        <taxon>Bacteria</taxon>
        <taxon>Pseudomonadati</taxon>
        <taxon>Bacteroidota</taxon>
        <taxon>Flavobacteriia</taxon>
        <taxon>Flavobacteriales</taxon>
        <taxon>Flavobacteriaceae</taxon>
        <taxon>Flavobacterium</taxon>
    </lineage>
</organism>
<reference evidence="2" key="1">
    <citation type="submission" date="2021-11" db="EMBL/GenBank/DDBJ databases">
        <title>Description of novel Flavobacterium species.</title>
        <authorList>
            <person name="Saticioglu I.B."/>
            <person name="Ay H."/>
            <person name="Altun S."/>
            <person name="Duman M."/>
        </authorList>
    </citation>
    <scope>NUCLEOTIDE SEQUENCE</scope>
    <source>
        <strain evidence="2">F-30</strain>
    </source>
</reference>
<proteinExistence type="predicted"/>
<evidence type="ECO:0000313" key="2">
    <source>
        <dbReference type="EMBL" id="MCC9063407.1"/>
    </source>
</evidence>
<dbReference type="RefSeq" id="WP_230035601.1">
    <property type="nucleotide sequence ID" value="NZ_JAJJMM010000001.1"/>
</dbReference>
<dbReference type="EMBL" id="JAJJMM010000001">
    <property type="protein sequence ID" value="MCC9063407.1"/>
    <property type="molecule type" value="Genomic_DNA"/>
</dbReference>
<accession>A0ABS8MD15</accession>
<sequence length="154" mass="18247">MNKRTRDIFENLRGDWILNRTIEDLKLNEINTASGKASFQSNFDDIDFLYYKEIGKLLLKKGGKSINFTRKYIYKIVEDRIDIILDDGVTKGKLFQTLIFENDKDELNGSEHICKLDRHNGRYFFIDENNFYIEFTIKGPKTNLLIRTNYSKEK</sequence>
<evidence type="ECO:0000259" key="1">
    <source>
        <dbReference type="Pfam" id="PF19834"/>
    </source>
</evidence>
<protein>
    <submittedName>
        <fullName evidence="2">DUF6314 family protein</fullName>
    </submittedName>
</protein>
<dbReference type="Proteomes" id="UP001430679">
    <property type="component" value="Unassembled WGS sequence"/>
</dbReference>
<dbReference type="InterPro" id="IPR045632">
    <property type="entry name" value="DUF6314"/>
</dbReference>